<reference evidence="3 4" key="1">
    <citation type="journal article" date="2016" name="Nat. Commun.">
        <title>Thousands of microbial genomes shed light on interconnected biogeochemical processes in an aquifer system.</title>
        <authorList>
            <person name="Anantharaman K."/>
            <person name="Brown C.T."/>
            <person name="Hug L.A."/>
            <person name="Sharon I."/>
            <person name="Castelle C.J."/>
            <person name="Probst A.J."/>
            <person name="Thomas B.C."/>
            <person name="Singh A."/>
            <person name="Wilkins M.J."/>
            <person name="Karaoz U."/>
            <person name="Brodie E.L."/>
            <person name="Williams K.H."/>
            <person name="Hubbard S.S."/>
            <person name="Banfield J.F."/>
        </authorList>
    </citation>
    <scope>NUCLEOTIDE SEQUENCE [LARGE SCALE GENOMIC DNA]</scope>
</reference>
<dbReference type="EMBL" id="MHIF01000042">
    <property type="protein sequence ID" value="OGY47359.1"/>
    <property type="molecule type" value="Genomic_DNA"/>
</dbReference>
<evidence type="ECO:0000313" key="3">
    <source>
        <dbReference type="EMBL" id="OGY47359.1"/>
    </source>
</evidence>
<feature type="signal peptide" evidence="2">
    <location>
        <begin position="1"/>
        <end position="25"/>
    </location>
</feature>
<gene>
    <name evidence="3" type="ORF">A2663_01095</name>
</gene>
<evidence type="ECO:0000256" key="1">
    <source>
        <dbReference type="SAM" id="MobiDB-lite"/>
    </source>
</evidence>
<dbReference type="Proteomes" id="UP000178432">
    <property type="component" value="Unassembled WGS sequence"/>
</dbReference>
<comment type="caution">
    <text evidence="3">The sequence shown here is derived from an EMBL/GenBank/DDBJ whole genome shotgun (WGS) entry which is preliminary data.</text>
</comment>
<keyword evidence="2" id="KW-0732">Signal</keyword>
<name>A0A1G1Y4U1_9BACT</name>
<proteinExistence type="predicted"/>
<sequence>MKKIIIMPVLFLALLFGGCAGGKPAASVSESSASPANKSRPSRPAFIPISESQDGVEATIENIAKENGKTVVELALSNHVYDLSAMDVKNGSSFSGIKPSEYNIISSAAGGHHVQAEMIFEKEIFGSLTIGLNDSLVFNFNIP</sequence>
<evidence type="ECO:0000313" key="4">
    <source>
        <dbReference type="Proteomes" id="UP000178432"/>
    </source>
</evidence>
<feature type="chain" id="PRO_5009581484" evidence="2">
    <location>
        <begin position="26"/>
        <end position="143"/>
    </location>
</feature>
<evidence type="ECO:0000256" key="2">
    <source>
        <dbReference type="SAM" id="SignalP"/>
    </source>
</evidence>
<dbReference type="PROSITE" id="PS51257">
    <property type="entry name" value="PROKAR_LIPOPROTEIN"/>
    <property type="match status" value="1"/>
</dbReference>
<feature type="compositionally biased region" description="Low complexity" evidence="1">
    <location>
        <begin position="27"/>
        <end position="39"/>
    </location>
</feature>
<protein>
    <submittedName>
        <fullName evidence="3">Uncharacterized protein</fullName>
    </submittedName>
</protein>
<dbReference type="AlphaFoldDB" id="A0A1G1Y4U1"/>
<feature type="region of interest" description="Disordered" evidence="1">
    <location>
        <begin position="27"/>
        <end position="47"/>
    </location>
</feature>
<accession>A0A1G1Y4U1</accession>
<organism evidence="3 4">
    <name type="scientific">Candidatus Buchananbacteria bacterium RIFCSPHIGHO2_01_FULL_46_12</name>
    <dbReference type="NCBI Taxonomy" id="1797536"/>
    <lineage>
        <taxon>Bacteria</taxon>
        <taxon>Candidatus Buchananiibacteriota</taxon>
    </lineage>
</organism>